<gene>
    <name evidence="1" type="ORF">NDU88_006509</name>
</gene>
<dbReference type="EMBL" id="JANPWB010000016">
    <property type="protein sequence ID" value="KAJ1086390.1"/>
    <property type="molecule type" value="Genomic_DNA"/>
</dbReference>
<comment type="caution">
    <text evidence="1">The sequence shown here is derived from an EMBL/GenBank/DDBJ whole genome shotgun (WGS) entry which is preliminary data.</text>
</comment>
<reference evidence="1" key="1">
    <citation type="journal article" date="2022" name="bioRxiv">
        <title>Sequencing and chromosome-scale assembly of the giantPleurodeles waltlgenome.</title>
        <authorList>
            <person name="Brown T."/>
            <person name="Elewa A."/>
            <person name="Iarovenko S."/>
            <person name="Subramanian E."/>
            <person name="Araus A.J."/>
            <person name="Petzold A."/>
            <person name="Susuki M."/>
            <person name="Suzuki K.-i.T."/>
            <person name="Hayashi T."/>
            <person name="Toyoda A."/>
            <person name="Oliveira C."/>
            <person name="Osipova E."/>
            <person name="Leigh N.D."/>
            <person name="Simon A."/>
            <person name="Yun M.H."/>
        </authorList>
    </citation>
    <scope>NUCLEOTIDE SEQUENCE</scope>
    <source>
        <strain evidence="1">20211129_DDA</strain>
        <tissue evidence="1">Liver</tissue>
    </source>
</reference>
<dbReference type="AlphaFoldDB" id="A0AAV7LFK8"/>
<dbReference type="Proteomes" id="UP001066276">
    <property type="component" value="Chromosome 12"/>
</dbReference>
<evidence type="ECO:0000313" key="2">
    <source>
        <dbReference type="Proteomes" id="UP001066276"/>
    </source>
</evidence>
<keyword evidence="2" id="KW-1185">Reference proteome</keyword>
<protein>
    <submittedName>
        <fullName evidence="1">Uncharacterized protein</fullName>
    </submittedName>
</protein>
<sequence>MHVKCVLSPPPSFRGSFLELRALRSPNQVDGSRSFAVVVPWFLGRGVARTLGTGKGRAPCRPVTQRAPRAAWRAFIVTMNIHEHGSKLTCTASGGILTNKGLGCSRSKMAGMVGAPP</sequence>
<name>A0AAV7LFK8_PLEWA</name>
<proteinExistence type="predicted"/>
<organism evidence="1 2">
    <name type="scientific">Pleurodeles waltl</name>
    <name type="common">Iberian ribbed newt</name>
    <dbReference type="NCBI Taxonomy" id="8319"/>
    <lineage>
        <taxon>Eukaryota</taxon>
        <taxon>Metazoa</taxon>
        <taxon>Chordata</taxon>
        <taxon>Craniata</taxon>
        <taxon>Vertebrata</taxon>
        <taxon>Euteleostomi</taxon>
        <taxon>Amphibia</taxon>
        <taxon>Batrachia</taxon>
        <taxon>Caudata</taxon>
        <taxon>Salamandroidea</taxon>
        <taxon>Salamandridae</taxon>
        <taxon>Pleurodelinae</taxon>
        <taxon>Pleurodeles</taxon>
    </lineage>
</organism>
<evidence type="ECO:0000313" key="1">
    <source>
        <dbReference type="EMBL" id="KAJ1086390.1"/>
    </source>
</evidence>
<accession>A0AAV7LFK8</accession>